<dbReference type="InterPro" id="IPR007349">
    <property type="entry name" value="DUF418"/>
</dbReference>
<name>A0A399QM89_9MICO</name>
<proteinExistence type="predicted"/>
<keyword evidence="1" id="KW-0812">Transmembrane</keyword>
<feature type="non-terminal residue" evidence="3">
    <location>
        <position position="1"/>
    </location>
</feature>
<comment type="caution">
    <text evidence="3">The sequence shown here is derived from an EMBL/GenBank/DDBJ whole genome shotgun (WGS) entry which is preliminary data.</text>
</comment>
<protein>
    <submittedName>
        <fullName evidence="3">DUF418 domain-containing protein</fullName>
    </submittedName>
</protein>
<dbReference type="AlphaFoldDB" id="A0A399QM89"/>
<dbReference type="Proteomes" id="UP000266634">
    <property type="component" value="Unassembled WGS sequence"/>
</dbReference>
<reference evidence="3 4" key="1">
    <citation type="submission" date="2018-08" db="EMBL/GenBank/DDBJ databases">
        <title>Genome Sequence of Clavibacter michiganensis Subspecies type strains, and the Atypical Peach-Colored Strains Isolated from Tomato.</title>
        <authorList>
            <person name="Osdaghi E."/>
            <person name="Portier P."/>
            <person name="Briand M."/>
            <person name="Jacques M.-A."/>
        </authorList>
    </citation>
    <scope>NUCLEOTIDE SEQUENCE [LARGE SCALE GENOMIC DNA]</scope>
    <source>
        <strain evidence="3 4">CFBP 6488</strain>
    </source>
</reference>
<feature type="domain" description="DUF418" evidence="2">
    <location>
        <begin position="11"/>
        <end position="91"/>
    </location>
</feature>
<keyword evidence="1" id="KW-1133">Transmembrane helix</keyword>
<gene>
    <name evidence="3" type="ORF">DZF93_13045</name>
</gene>
<dbReference type="Pfam" id="PF04235">
    <property type="entry name" value="DUF418"/>
    <property type="match status" value="1"/>
</dbReference>
<evidence type="ECO:0000259" key="2">
    <source>
        <dbReference type="Pfam" id="PF04235"/>
    </source>
</evidence>
<organism evidence="3 4">
    <name type="scientific">Clavibacter michiganensis subsp. insidiosus</name>
    <dbReference type="NCBI Taxonomy" id="33014"/>
    <lineage>
        <taxon>Bacteria</taxon>
        <taxon>Bacillati</taxon>
        <taxon>Actinomycetota</taxon>
        <taxon>Actinomycetes</taxon>
        <taxon>Micrococcales</taxon>
        <taxon>Microbacteriaceae</taxon>
        <taxon>Clavibacter</taxon>
    </lineage>
</organism>
<keyword evidence="1" id="KW-0472">Membrane</keyword>
<dbReference type="EMBL" id="QWEA01000626">
    <property type="protein sequence ID" value="RIJ19265.1"/>
    <property type="molecule type" value="Genomic_DNA"/>
</dbReference>
<evidence type="ECO:0000313" key="4">
    <source>
        <dbReference type="Proteomes" id="UP000266634"/>
    </source>
</evidence>
<feature type="transmembrane region" description="Helical" evidence="1">
    <location>
        <begin position="54"/>
        <end position="72"/>
    </location>
</feature>
<feature type="transmembrane region" description="Helical" evidence="1">
    <location>
        <begin position="24"/>
        <end position="42"/>
    </location>
</feature>
<evidence type="ECO:0000313" key="3">
    <source>
        <dbReference type="EMBL" id="RIJ19265.1"/>
    </source>
</evidence>
<accession>A0A399QM89</accession>
<evidence type="ECO:0000256" key="1">
    <source>
        <dbReference type="SAM" id="Phobius"/>
    </source>
</evidence>
<sequence length="107" mass="10907">RARRGDPAPGPALRALVAVGRRSMTCYLLQSVLFAILLEPWSLGLGVGAGTARIALIAIGVWLVTVAVAVALERAGRAGPAVWAIRRLAYGTRPAAGAAPAQPISAG</sequence>